<dbReference type="SUPFAM" id="SSF50494">
    <property type="entry name" value="Trypsin-like serine proteases"/>
    <property type="match status" value="1"/>
</dbReference>
<evidence type="ECO:0000259" key="1">
    <source>
        <dbReference type="PROSITE" id="PS51494"/>
    </source>
</evidence>
<dbReference type="Gene3D" id="2.30.42.10">
    <property type="match status" value="1"/>
</dbReference>
<accession>A0A939BNC9</accession>
<dbReference type="SUPFAM" id="SSF50156">
    <property type="entry name" value="PDZ domain-like"/>
    <property type="match status" value="1"/>
</dbReference>
<dbReference type="InterPro" id="IPR041489">
    <property type="entry name" value="PDZ_6"/>
</dbReference>
<dbReference type="PROSITE" id="PS51494">
    <property type="entry name" value="SPOIVB"/>
    <property type="match status" value="1"/>
</dbReference>
<dbReference type="EC" id="3.4.21.116" evidence="2"/>
<reference evidence="2" key="1">
    <citation type="submission" date="2021-01" db="EMBL/GenBank/DDBJ databases">
        <title>Genomic Encyclopedia of Type Strains, Phase IV (KMG-IV): sequencing the most valuable type-strain genomes for metagenomic binning, comparative biology and taxonomic classification.</title>
        <authorList>
            <person name="Goeker M."/>
        </authorList>
    </citation>
    <scope>NUCLEOTIDE SEQUENCE</scope>
    <source>
        <strain evidence="2">DSM 23230</strain>
    </source>
</reference>
<dbReference type="InterPro" id="IPR008763">
    <property type="entry name" value="Peptidase_S55"/>
</dbReference>
<dbReference type="AlphaFoldDB" id="A0A939BNC9"/>
<dbReference type="Pfam" id="PF05580">
    <property type="entry name" value="Peptidase_S55"/>
    <property type="match status" value="1"/>
</dbReference>
<keyword evidence="3" id="KW-1185">Reference proteome</keyword>
<gene>
    <name evidence="2" type="ORF">JOC47_000071</name>
</gene>
<dbReference type="InterPro" id="IPR014219">
    <property type="entry name" value="SpoIVB"/>
</dbReference>
<evidence type="ECO:0000313" key="2">
    <source>
        <dbReference type="EMBL" id="MBM7555247.1"/>
    </source>
</evidence>
<dbReference type="InterPro" id="IPR009003">
    <property type="entry name" value="Peptidase_S1_PA"/>
</dbReference>
<dbReference type="Proteomes" id="UP000774000">
    <property type="component" value="Unassembled WGS sequence"/>
</dbReference>
<comment type="caution">
    <text evidence="2">The sequence shown here is derived from an EMBL/GenBank/DDBJ whole genome shotgun (WGS) entry which is preliminary data.</text>
</comment>
<dbReference type="NCBIfam" id="TIGR02860">
    <property type="entry name" value="spore_IV_B"/>
    <property type="match status" value="1"/>
</dbReference>
<keyword evidence="2" id="KW-0378">Hydrolase</keyword>
<organism evidence="2 3">
    <name type="scientific">Halanaerobacter jeridensis</name>
    <dbReference type="NCBI Taxonomy" id="706427"/>
    <lineage>
        <taxon>Bacteria</taxon>
        <taxon>Bacillati</taxon>
        <taxon>Bacillota</taxon>
        <taxon>Clostridia</taxon>
        <taxon>Halanaerobiales</taxon>
        <taxon>Halobacteroidaceae</taxon>
        <taxon>Halanaerobacter</taxon>
    </lineage>
</organism>
<sequence length="360" mass="39470">MALKSNTVGKYNLDFKLFGIIPIRSMVIDVFPEVKVIPGGHSIGVILQSDGIMVVKSSFVVDSKGHKRYPALNAGLEVGDKLLKVNGVSIKNKYHLAQLIQNFGKEDEKLRFKIKKQNGVIVSKTVTPVVNKEGQYMIGIYVDDGAAGVGTISFYDPQYKSYGALGHMITEANTQLPIDIAKGEIVKAYISGIQQGKSGIPGEKLGTFFKRQGLIGDIKKNNRFGIYGQLFTGLQNPYFDQAIPVASSLEVKEGAAKIYTVINGGTVDSFDINIEEVKKQYKPAEKGLIIKITDQELLNQTGGIVQGMSGSPIVQNNKLVGVVTHVFVNDSSKGYGILAQWMLMQTKYWEQTKKTREKVS</sequence>
<dbReference type="GO" id="GO:0016787">
    <property type="term" value="F:hydrolase activity"/>
    <property type="evidence" value="ECO:0007669"/>
    <property type="project" value="UniProtKB-KW"/>
</dbReference>
<name>A0A939BNC9_9FIRM</name>
<dbReference type="EMBL" id="JAFBDQ010000001">
    <property type="protein sequence ID" value="MBM7555247.1"/>
    <property type="molecule type" value="Genomic_DNA"/>
</dbReference>
<dbReference type="Pfam" id="PF17820">
    <property type="entry name" value="PDZ_6"/>
    <property type="match status" value="1"/>
</dbReference>
<protein>
    <submittedName>
        <fullName evidence="2">Stage IV sporulation protein B</fullName>
        <ecNumber evidence="2">3.4.21.116</ecNumber>
    </submittedName>
</protein>
<dbReference type="InterPro" id="IPR036034">
    <property type="entry name" value="PDZ_sf"/>
</dbReference>
<evidence type="ECO:0000313" key="3">
    <source>
        <dbReference type="Proteomes" id="UP000774000"/>
    </source>
</evidence>
<proteinExistence type="predicted"/>
<feature type="domain" description="Peptidase S55" evidence="1">
    <location>
        <begin position="120"/>
        <end position="358"/>
    </location>
</feature>